<name>A0A7T7BJ61_PENDI</name>
<feature type="region of interest" description="Disordered" evidence="1">
    <location>
        <begin position="328"/>
        <end position="365"/>
    </location>
</feature>
<protein>
    <submittedName>
        <fullName evidence="2">Eisosome protein 1</fullName>
    </submittedName>
</protein>
<evidence type="ECO:0000313" key="2">
    <source>
        <dbReference type="EMBL" id="QQK41722.1"/>
    </source>
</evidence>
<feature type="compositionally biased region" description="Low complexity" evidence="1">
    <location>
        <begin position="54"/>
        <end position="63"/>
    </location>
</feature>
<dbReference type="PANTHER" id="PTHR28298:SF1">
    <property type="entry name" value="EISOSOME PROTEIN 1"/>
    <property type="match status" value="1"/>
</dbReference>
<feature type="region of interest" description="Disordered" evidence="1">
    <location>
        <begin position="570"/>
        <end position="681"/>
    </location>
</feature>
<accession>A0A7T7BJ61</accession>
<organism evidence="2 3">
    <name type="scientific">Penicillium digitatum</name>
    <name type="common">Green mold</name>
    <dbReference type="NCBI Taxonomy" id="36651"/>
    <lineage>
        <taxon>Eukaryota</taxon>
        <taxon>Fungi</taxon>
        <taxon>Dikarya</taxon>
        <taxon>Ascomycota</taxon>
        <taxon>Pezizomycotina</taxon>
        <taxon>Eurotiomycetes</taxon>
        <taxon>Eurotiomycetidae</taxon>
        <taxon>Eurotiales</taxon>
        <taxon>Aspergillaceae</taxon>
        <taxon>Penicillium</taxon>
    </lineage>
</organism>
<feature type="compositionally biased region" description="Polar residues" evidence="1">
    <location>
        <begin position="578"/>
        <end position="601"/>
    </location>
</feature>
<dbReference type="Proteomes" id="UP000595662">
    <property type="component" value="Chromosome 1"/>
</dbReference>
<sequence>MATVQVTRQSRLADDAATAALYVTHPERRASLRAPTATNSQHLSSRAGSGAPNLSHASAASALAHANRKPVEVWRPPTRQPAAEKAALCVKDYAPPQQPQPATGHSTEGLGAAMIAVREKRASVDQAPTSAGHRRGSSVTDRYHHTAVGGNPNEKALQAASGAYTLSRKRADSAPSDPGVTSESSYGRSAAGASRHARVQEEGPLDHLDPALEASRIQHAASTNPRLYTSSPPVQCEIEEQNYKNSQRAAAISMAKDMYRVTSTKKQPGQSPAILAAQKGQSQLGYRKTVSTVDGAAVRRAIALQEAAQKRAAEKLALMQDENAEYQQYYGTAPPPQRSRLTTRRKRTSSDADASQIDAEQSRQIRSQMTSLRTKLDQVDVRKTKDRELLMQAARRNVDRTLQDMEAQVYANTGRAPPSVQKGWDEVAQERVRREAEDFEAATTQDNRVNIGGQKYMEQADIDAVARSRLQPTLDEITENAELRRAHDIEARLDAEEEQRHAAVERQREAEVKELEKQQKGARKRDSKSESKVPKFFLWRKKGKRARVEKSETEEAQAVSPISQVAVVEPAPTAAPYNNDSTDSIPEQASLGTDHNVSTVTIPDEDSIVTETAGPATLVAATSSVPEAEPSRSDENDRPAAISRQPTRSQTEPPPIEQRDAAASGPTVVHYFTPPVTSPRADTKLKNWFRDRLVRRSSGPVPIYPHQPGPDLNTDNEPAFQGGASLTGRDEPRGAALGSHPVVVGEFIPTYNRSSSYYSNDLDVAKIHSADSLSNSTRQNGNGKKRNRLSRTFLRAVSGSPDGSNNGDSRRDSGIQSSSKDVGGGDIQSLQDSTLGQILPVPPTIGETLNGRRESRFSENL</sequence>
<dbReference type="AlphaFoldDB" id="A0A7T7BJ61"/>
<dbReference type="KEGG" id="pdp:PDIP_68480"/>
<dbReference type="RefSeq" id="XP_014531005.2">
    <property type="nucleotide sequence ID" value="XM_014675519.2"/>
</dbReference>
<feature type="compositionally biased region" description="Basic and acidic residues" evidence="1">
    <location>
        <begin position="850"/>
        <end position="861"/>
    </location>
</feature>
<dbReference type="VEuPathDB" id="FungiDB:PDIP_68480"/>
<feature type="compositionally biased region" description="Polar residues" evidence="1">
    <location>
        <begin position="773"/>
        <end position="782"/>
    </location>
</feature>
<dbReference type="Pfam" id="PF12757">
    <property type="entry name" value="Eisosome1"/>
    <property type="match status" value="1"/>
</dbReference>
<dbReference type="InterPro" id="IPR024527">
    <property type="entry name" value="Eisosome1"/>
</dbReference>
<evidence type="ECO:0000313" key="3">
    <source>
        <dbReference type="Proteomes" id="UP000595662"/>
    </source>
</evidence>
<feature type="compositionally biased region" description="Low complexity" evidence="1">
    <location>
        <begin position="184"/>
        <end position="194"/>
    </location>
</feature>
<feature type="compositionally biased region" description="Polar residues" evidence="1">
    <location>
        <begin position="36"/>
        <end position="47"/>
    </location>
</feature>
<reference evidence="2 3" key="1">
    <citation type="submission" date="2020-08" db="EMBL/GenBank/DDBJ databases">
        <title>The completed genome sequence of the pathogenic ascomycete fungus Penicillium digitatum.</title>
        <authorList>
            <person name="Wang M."/>
        </authorList>
    </citation>
    <scope>NUCLEOTIDE SEQUENCE [LARGE SCALE GENOMIC DNA]</scope>
    <source>
        <strain evidence="2 3">PdW03</strain>
    </source>
</reference>
<feature type="compositionally biased region" description="Low complexity" evidence="1">
    <location>
        <begin position="798"/>
        <end position="807"/>
    </location>
</feature>
<dbReference type="GeneID" id="26235164"/>
<feature type="region of interest" description="Disordered" evidence="1">
    <location>
        <begin position="120"/>
        <end position="200"/>
    </location>
</feature>
<evidence type="ECO:0000256" key="1">
    <source>
        <dbReference type="SAM" id="MobiDB-lite"/>
    </source>
</evidence>
<feature type="region of interest" description="Disordered" evidence="1">
    <location>
        <begin position="699"/>
        <end position="734"/>
    </location>
</feature>
<gene>
    <name evidence="2" type="ORF">Pdw03_4576</name>
</gene>
<feature type="region of interest" description="Disordered" evidence="1">
    <location>
        <begin position="495"/>
        <end position="532"/>
    </location>
</feature>
<proteinExistence type="predicted"/>
<feature type="compositionally biased region" description="Basic and acidic residues" evidence="1">
    <location>
        <begin position="495"/>
        <end position="519"/>
    </location>
</feature>
<feature type="compositionally biased region" description="Basic and acidic residues" evidence="1">
    <location>
        <begin position="629"/>
        <end position="638"/>
    </location>
</feature>
<dbReference type="GO" id="GO:0070941">
    <property type="term" value="P:eisosome assembly"/>
    <property type="evidence" value="ECO:0007669"/>
    <property type="project" value="TreeGrafter"/>
</dbReference>
<dbReference type="EMBL" id="CP060774">
    <property type="protein sequence ID" value="QQK41722.1"/>
    <property type="molecule type" value="Genomic_DNA"/>
</dbReference>
<feature type="region of interest" description="Disordered" evidence="1">
    <location>
        <begin position="27"/>
        <end position="63"/>
    </location>
</feature>
<dbReference type="PANTHER" id="PTHR28298">
    <property type="entry name" value="EISOSOME PROTEIN 1"/>
    <property type="match status" value="1"/>
</dbReference>
<feature type="region of interest" description="Disordered" evidence="1">
    <location>
        <begin position="773"/>
        <end position="861"/>
    </location>
</feature>